<comment type="function">
    <text evidence="3">Essential component of the PAM complex, a complex required for the translocation of transit peptide-containing proteins from the inner membrane into the mitochondrial matrix in an ATP-dependent manner.</text>
</comment>
<name>A0A7S2DJL3_9EUKA</name>
<dbReference type="SUPFAM" id="SSF58014">
    <property type="entry name" value="Coiled-coil domain of nucleotide exchange factor GrpE"/>
    <property type="match status" value="1"/>
</dbReference>
<dbReference type="AlphaFoldDB" id="A0A7S2DJL3"/>
<gene>
    <name evidence="7" type="ORF">CBRE1094_LOCUS17969</name>
</gene>
<dbReference type="GO" id="GO:0042803">
    <property type="term" value="F:protein homodimerization activity"/>
    <property type="evidence" value="ECO:0007669"/>
    <property type="project" value="InterPro"/>
</dbReference>
<proteinExistence type="inferred from homology"/>
<dbReference type="GO" id="GO:0051082">
    <property type="term" value="F:unfolded protein binding"/>
    <property type="evidence" value="ECO:0007669"/>
    <property type="project" value="TreeGrafter"/>
</dbReference>
<dbReference type="PROSITE" id="PS01071">
    <property type="entry name" value="GRPE"/>
    <property type="match status" value="1"/>
</dbReference>
<dbReference type="GO" id="GO:0006457">
    <property type="term" value="P:protein folding"/>
    <property type="evidence" value="ECO:0007669"/>
    <property type="project" value="InterPro"/>
</dbReference>
<evidence type="ECO:0000256" key="5">
    <source>
        <dbReference type="SAM" id="Coils"/>
    </source>
</evidence>
<organism evidence="7">
    <name type="scientific">Haptolina brevifila</name>
    <dbReference type="NCBI Taxonomy" id="156173"/>
    <lineage>
        <taxon>Eukaryota</taxon>
        <taxon>Haptista</taxon>
        <taxon>Haptophyta</taxon>
        <taxon>Prymnesiophyceae</taxon>
        <taxon>Prymnesiales</taxon>
        <taxon>Prymnesiaceae</taxon>
        <taxon>Haptolina</taxon>
    </lineage>
</organism>
<dbReference type="EMBL" id="HBGU01032973">
    <property type="protein sequence ID" value="CAD9456415.1"/>
    <property type="molecule type" value="Transcribed_RNA"/>
</dbReference>
<dbReference type="PRINTS" id="PR00773">
    <property type="entry name" value="GRPEPROTEIN"/>
</dbReference>
<evidence type="ECO:0000256" key="2">
    <source>
        <dbReference type="ARBA" id="ARBA00023186"/>
    </source>
</evidence>
<reference evidence="7" key="1">
    <citation type="submission" date="2021-01" db="EMBL/GenBank/DDBJ databases">
        <authorList>
            <person name="Corre E."/>
            <person name="Pelletier E."/>
            <person name="Niang G."/>
            <person name="Scheremetjew M."/>
            <person name="Finn R."/>
            <person name="Kale V."/>
            <person name="Holt S."/>
            <person name="Cochrane G."/>
            <person name="Meng A."/>
            <person name="Brown T."/>
            <person name="Cohen L."/>
        </authorList>
    </citation>
    <scope>NUCLEOTIDE SEQUENCE</scope>
    <source>
        <strain evidence="7">UTEX LB 985</strain>
    </source>
</reference>
<protein>
    <recommendedName>
        <fullName evidence="3">GrpE protein homolog</fullName>
    </recommendedName>
</protein>
<evidence type="ECO:0000256" key="4">
    <source>
        <dbReference type="RuleBase" id="RU004478"/>
    </source>
</evidence>
<dbReference type="InterPro" id="IPR000740">
    <property type="entry name" value="GrpE"/>
</dbReference>
<dbReference type="PANTHER" id="PTHR21237">
    <property type="entry name" value="GRPE PROTEIN"/>
    <property type="match status" value="1"/>
</dbReference>
<dbReference type="Gene3D" id="3.90.20.20">
    <property type="match status" value="1"/>
</dbReference>
<evidence type="ECO:0000313" key="7">
    <source>
        <dbReference type="EMBL" id="CAD9456415.1"/>
    </source>
</evidence>
<sequence>MSETAQRAMAQGLTDQLMKTRELAAQARSEARHFKELSEEALDGLDAAAAQIESERKLAIAAAAGAAVVAGMLGGALGVSMARRQQAMALARVSQEMVDLRRRGVAELEKAQRFGGEGLARSLIPALDAMDALEASVSSSGSDDAEGTRLTRTALLDALREHDIVRVAPELGEKFDVNTMEAMLVSPAATPSEVGTVATLLRPGYVMQGERILRAAQVGVGVADGE</sequence>
<dbReference type="HAMAP" id="MF_01151">
    <property type="entry name" value="GrpE"/>
    <property type="match status" value="1"/>
</dbReference>
<dbReference type="Pfam" id="PF01025">
    <property type="entry name" value="GrpE"/>
    <property type="match status" value="1"/>
</dbReference>
<comment type="subcellular location">
    <subcellularLocation>
        <location evidence="3">Mitochondrion matrix</location>
    </subcellularLocation>
</comment>
<dbReference type="GO" id="GO:0005759">
    <property type="term" value="C:mitochondrial matrix"/>
    <property type="evidence" value="ECO:0007669"/>
    <property type="project" value="UniProtKB-SubCell"/>
</dbReference>
<keyword evidence="6" id="KW-0812">Transmembrane</keyword>
<dbReference type="InterPro" id="IPR009012">
    <property type="entry name" value="GrpE_head"/>
</dbReference>
<feature type="transmembrane region" description="Helical" evidence="6">
    <location>
        <begin position="58"/>
        <end position="82"/>
    </location>
</feature>
<keyword evidence="6" id="KW-0472">Membrane</keyword>
<feature type="coiled-coil region" evidence="5">
    <location>
        <begin position="10"/>
        <end position="55"/>
    </location>
</feature>
<comment type="similarity">
    <text evidence="1 4">Belongs to the GrpE family.</text>
</comment>
<dbReference type="InterPro" id="IPR013805">
    <property type="entry name" value="GrpE_CC"/>
</dbReference>
<dbReference type="PANTHER" id="PTHR21237:SF23">
    <property type="entry name" value="GRPE PROTEIN HOMOLOG, MITOCHONDRIAL"/>
    <property type="match status" value="1"/>
</dbReference>
<evidence type="ECO:0000256" key="1">
    <source>
        <dbReference type="ARBA" id="ARBA00009054"/>
    </source>
</evidence>
<keyword evidence="2 3" id="KW-0143">Chaperone</keyword>
<dbReference type="Gene3D" id="2.30.22.10">
    <property type="entry name" value="Head domain of nucleotide exchange factor GrpE"/>
    <property type="match status" value="1"/>
</dbReference>
<keyword evidence="3" id="KW-0496">Mitochondrion</keyword>
<dbReference type="GO" id="GO:0000774">
    <property type="term" value="F:adenyl-nucleotide exchange factor activity"/>
    <property type="evidence" value="ECO:0007669"/>
    <property type="project" value="InterPro"/>
</dbReference>
<evidence type="ECO:0000256" key="3">
    <source>
        <dbReference type="RuleBase" id="RU000640"/>
    </source>
</evidence>
<dbReference type="GO" id="GO:0051087">
    <property type="term" value="F:protein-folding chaperone binding"/>
    <property type="evidence" value="ECO:0007669"/>
    <property type="project" value="InterPro"/>
</dbReference>
<dbReference type="SUPFAM" id="SSF51064">
    <property type="entry name" value="Head domain of nucleotide exchange factor GrpE"/>
    <property type="match status" value="1"/>
</dbReference>
<accession>A0A7S2DJL3</accession>
<evidence type="ECO:0000256" key="6">
    <source>
        <dbReference type="SAM" id="Phobius"/>
    </source>
</evidence>
<keyword evidence="6" id="KW-1133">Transmembrane helix</keyword>
<keyword evidence="5" id="KW-0175">Coiled coil</keyword>